<dbReference type="PANTHER" id="PTHR43133">
    <property type="entry name" value="RNA POLYMERASE ECF-TYPE SIGMA FACTO"/>
    <property type="match status" value="1"/>
</dbReference>
<evidence type="ECO:0000313" key="9">
    <source>
        <dbReference type="Proteomes" id="UP000052008"/>
    </source>
</evidence>
<reference evidence="8 9" key="1">
    <citation type="journal article" date="2015" name="Microbiome">
        <title>Genomic resolution of linkages in carbon, nitrogen, and sulfur cycling among widespread estuary sediment bacteria.</title>
        <authorList>
            <person name="Baker B.J."/>
            <person name="Lazar C.S."/>
            <person name="Teske A.P."/>
            <person name="Dick G.J."/>
        </authorList>
    </citation>
    <scope>NUCLEOTIDE SEQUENCE [LARGE SCALE GENOMIC DNA]</scope>
    <source>
        <strain evidence="8">DG_24</strain>
    </source>
</reference>
<dbReference type="SUPFAM" id="SSF88946">
    <property type="entry name" value="Sigma2 domain of RNA polymerase sigma factors"/>
    <property type="match status" value="1"/>
</dbReference>
<dbReference type="Proteomes" id="UP000052008">
    <property type="component" value="Unassembled WGS sequence"/>
</dbReference>
<dbReference type="SUPFAM" id="SSF88659">
    <property type="entry name" value="Sigma3 and sigma4 domains of RNA polymerase sigma factors"/>
    <property type="match status" value="1"/>
</dbReference>
<dbReference type="InterPro" id="IPR013325">
    <property type="entry name" value="RNA_pol_sigma_r2"/>
</dbReference>
<evidence type="ECO:0000256" key="5">
    <source>
        <dbReference type="ARBA" id="ARBA00023163"/>
    </source>
</evidence>
<comment type="similarity">
    <text evidence="1">Belongs to the sigma-70 factor family. ECF subfamily.</text>
</comment>
<keyword evidence="3" id="KW-0731">Sigma factor</keyword>
<evidence type="ECO:0000256" key="3">
    <source>
        <dbReference type="ARBA" id="ARBA00023082"/>
    </source>
</evidence>
<dbReference type="EMBL" id="LIZS01000016">
    <property type="protein sequence ID" value="KPJ53580.1"/>
    <property type="molecule type" value="Genomic_DNA"/>
</dbReference>
<dbReference type="InterPro" id="IPR039425">
    <property type="entry name" value="RNA_pol_sigma-70-like"/>
</dbReference>
<dbReference type="Gene3D" id="1.10.1740.10">
    <property type="match status" value="1"/>
</dbReference>
<proteinExistence type="inferred from homology"/>
<dbReference type="Gene3D" id="1.10.10.10">
    <property type="entry name" value="Winged helix-like DNA-binding domain superfamily/Winged helix DNA-binding domain"/>
    <property type="match status" value="1"/>
</dbReference>
<accession>A0A0S7WVC3</accession>
<keyword evidence="2" id="KW-0805">Transcription regulation</keyword>
<evidence type="ECO:0000256" key="4">
    <source>
        <dbReference type="ARBA" id="ARBA00023125"/>
    </source>
</evidence>
<dbReference type="InterPro" id="IPR014284">
    <property type="entry name" value="RNA_pol_sigma-70_dom"/>
</dbReference>
<comment type="caution">
    <text evidence="8">The sequence shown here is derived from an EMBL/GenBank/DDBJ whole genome shotgun (WGS) entry which is preliminary data.</text>
</comment>
<evidence type="ECO:0000256" key="1">
    <source>
        <dbReference type="ARBA" id="ARBA00010641"/>
    </source>
</evidence>
<evidence type="ECO:0000313" key="8">
    <source>
        <dbReference type="EMBL" id="KPJ53580.1"/>
    </source>
</evidence>
<feature type="domain" description="RNA polymerase sigma factor 70 region 4 type 2" evidence="7">
    <location>
        <begin position="133"/>
        <end position="183"/>
    </location>
</feature>
<dbReference type="STRING" id="1703770.AMJ39_04210"/>
<evidence type="ECO:0008006" key="10">
    <source>
        <dbReference type="Google" id="ProtNLM"/>
    </source>
</evidence>
<feature type="domain" description="RNA polymerase sigma-70 region 2" evidence="6">
    <location>
        <begin position="29"/>
        <end position="96"/>
    </location>
</feature>
<dbReference type="AlphaFoldDB" id="A0A0S7WVC3"/>
<dbReference type="Pfam" id="PF04542">
    <property type="entry name" value="Sigma70_r2"/>
    <property type="match status" value="1"/>
</dbReference>
<dbReference type="InterPro" id="IPR036388">
    <property type="entry name" value="WH-like_DNA-bd_sf"/>
</dbReference>
<sequence length="196" mass="23070">MASSELRGLSDEELFRESWEGDPSAFDHLVERYKVKLYNFICRMVGDPDQAEDLLQETFIRIYRKRQEHDRIKKFSTWTYTIAANLARDELRRRKRWSFVSFEDSIRQKQGASFAMARGPQEDLARAEIRRHILVAMESLNAKYRMAFILRDIEGLSYEQIGEVLSIPLGTAKSRVNRARAEMQKRLRPYLDGTTE</sequence>
<keyword evidence="4" id="KW-0238">DNA-binding</keyword>
<keyword evidence="5" id="KW-0804">Transcription</keyword>
<dbReference type="GO" id="GO:0016987">
    <property type="term" value="F:sigma factor activity"/>
    <property type="evidence" value="ECO:0007669"/>
    <property type="project" value="UniProtKB-KW"/>
</dbReference>
<dbReference type="InterPro" id="IPR007627">
    <property type="entry name" value="RNA_pol_sigma70_r2"/>
</dbReference>
<name>A0A0S7WVC3_UNCT6</name>
<gene>
    <name evidence="8" type="ORF">AMJ39_04210</name>
</gene>
<dbReference type="NCBIfam" id="TIGR02937">
    <property type="entry name" value="sigma70-ECF"/>
    <property type="match status" value="1"/>
</dbReference>
<organism evidence="8 9">
    <name type="scientific">candidate division TA06 bacterium DG_24</name>
    <dbReference type="NCBI Taxonomy" id="1703770"/>
    <lineage>
        <taxon>Bacteria</taxon>
        <taxon>Bacteria division TA06</taxon>
    </lineage>
</organism>
<evidence type="ECO:0000259" key="7">
    <source>
        <dbReference type="Pfam" id="PF08281"/>
    </source>
</evidence>
<dbReference type="GO" id="GO:0006352">
    <property type="term" value="P:DNA-templated transcription initiation"/>
    <property type="evidence" value="ECO:0007669"/>
    <property type="project" value="InterPro"/>
</dbReference>
<dbReference type="Pfam" id="PF08281">
    <property type="entry name" value="Sigma70_r4_2"/>
    <property type="match status" value="1"/>
</dbReference>
<evidence type="ECO:0000259" key="6">
    <source>
        <dbReference type="Pfam" id="PF04542"/>
    </source>
</evidence>
<protein>
    <recommendedName>
        <fullName evidence="10">RNA polymerase subunit sigma-24</fullName>
    </recommendedName>
</protein>
<dbReference type="PANTHER" id="PTHR43133:SF8">
    <property type="entry name" value="RNA POLYMERASE SIGMA FACTOR HI_1459-RELATED"/>
    <property type="match status" value="1"/>
</dbReference>
<dbReference type="InterPro" id="IPR013324">
    <property type="entry name" value="RNA_pol_sigma_r3/r4-like"/>
</dbReference>
<evidence type="ECO:0000256" key="2">
    <source>
        <dbReference type="ARBA" id="ARBA00023015"/>
    </source>
</evidence>
<dbReference type="InterPro" id="IPR013249">
    <property type="entry name" value="RNA_pol_sigma70_r4_t2"/>
</dbReference>
<dbReference type="CDD" id="cd06171">
    <property type="entry name" value="Sigma70_r4"/>
    <property type="match status" value="1"/>
</dbReference>
<dbReference type="GO" id="GO:0003677">
    <property type="term" value="F:DNA binding"/>
    <property type="evidence" value="ECO:0007669"/>
    <property type="project" value="UniProtKB-KW"/>
</dbReference>